<evidence type="ECO:0000313" key="2">
    <source>
        <dbReference type="EMBL" id="KAG7515646.1"/>
    </source>
</evidence>
<evidence type="ECO:0000256" key="1">
    <source>
        <dbReference type="SAM" id="MobiDB-lite"/>
    </source>
</evidence>
<feature type="compositionally biased region" description="Basic and acidic residues" evidence="1">
    <location>
        <begin position="65"/>
        <end position="75"/>
    </location>
</feature>
<accession>A0AAV6SDU9</accession>
<organism evidence="2 3">
    <name type="scientific">Solea senegalensis</name>
    <name type="common">Senegalese sole</name>
    <dbReference type="NCBI Taxonomy" id="28829"/>
    <lineage>
        <taxon>Eukaryota</taxon>
        <taxon>Metazoa</taxon>
        <taxon>Chordata</taxon>
        <taxon>Craniata</taxon>
        <taxon>Vertebrata</taxon>
        <taxon>Euteleostomi</taxon>
        <taxon>Actinopterygii</taxon>
        <taxon>Neopterygii</taxon>
        <taxon>Teleostei</taxon>
        <taxon>Neoteleostei</taxon>
        <taxon>Acanthomorphata</taxon>
        <taxon>Carangaria</taxon>
        <taxon>Pleuronectiformes</taxon>
        <taxon>Pleuronectoidei</taxon>
        <taxon>Soleidae</taxon>
        <taxon>Solea</taxon>
    </lineage>
</organism>
<evidence type="ECO:0000313" key="3">
    <source>
        <dbReference type="Proteomes" id="UP000693946"/>
    </source>
</evidence>
<dbReference type="EMBL" id="JAGKHQ010000005">
    <property type="protein sequence ID" value="KAG7515646.1"/>
    <property type="molecule type" value="Genomic_DNA"/>
</dbReference>
<protein>
    <submittedName>
        <fullName evidence="2">Uncharacterized protein</fullName>
    </submittedName>
</protein>
<feature type="region of interest" description="Disordered" evidence="1">
    <location>
        <begin position="50"/>
        <end position="75"/>
    </location>
</feature>
<gene>
    <name evidence="2" type="ORF">JOB18_012814</name>
</gene>
<proteinExistence type="predicted"/>
<name>A0AAV6SDU9_SOLSE</name>
<sequence length="75" mass="8194">MMSLEDKLNKLVIYGAIHIGKVQPEYEPDQCAVDFPDVFASCAGTRAMSRAKEGGPSEGLSTDGIHFDYHQHSPV</sequence>
<reference evidence="2 3" key="1">
    <citation type="journal article" date="2021" name="Sci. Rep.">
        <title>Chromosome anchoring in Senegalese sole (Solea senegalensis) reveals sex-associated markers and genome rearrangements in flatfish.</title>
        <authorList>
            <person name="Guerrero-Cozar I."/>
            <person name="Gomez-Garrido J."/>
            <person name="Berbel C."/>
            <person name="Martinez-Blanch J.F."/>
            <person name="Alioto T."/>
            <person name="Claros M.G."/>
            <person name="Gagnaire P.A."/>
            <person name="Manchado M."/>
        </authorList>
    </citation>
    <scope>NUCLEOTIDE SEQUENCE [LARGE SCALE GENOMIC DNA]</scope>
    <source>
        <strain evidence="2">Sse05_10M</strain>
    </source>
</reference>
<dbReference type="AlphaFoldDB" id="A0AAV6SDU9"/>
<comment type="caution">
    <text evidence="2">The sequence shown here is derived from an EMBL/GenBank/DDBJ whole genome shotgun (WGS) entry which is preliminary data.</text>
</comment>
<dbReference type="Proteomes" id="UP000693946">
    <property type="component" value="Linkage Group LG13"/>
</dbReference>
<keyword evidence="3" id="KW-1185">Reference proteome</keyword>